<dbReference type="InterPro" id="IPR045074">
    <property type="entry name" value="GST_C_Tau"/>
</dbReference>
<dbReference type="EMBL" id="SSTD01008307">
    <property type="protein sequence ID" value="TYK16375.1"/>
    <property type="molecule type" value="Genomic_DNA"/>
</dbReference>
<dbReference type="Gene3D" id="3.40.30.10">
    <property type="entry name" value="Glutaredoxin"/>
    <property type="match status" value="1"/>
</dbReference>
<dbReference type="InterPro" id="IPR004046">
    <property type="entry name" value="GST_C"/>
</dbReference>
<dbReference type="GO" id="GO:0004364">
    <property type="term" value="F:glutathione transferase activity"/>
    <property type="evidence" value="ECO:0007669"/>
    <property type="project" value="UniProtKB-EC"/>
</dbReference>
<gene>
    <name evidence="6" type="ORF">E5676_scaffold21G001680</name>
</gene>
<evidence type="ECO:0000256" key="2">
    <source>
        <dbReference type="ARBA" id="ARBA00022679"/>
    </source>
</evidence>
<dbReference type="SFLD" id="SFLDS00019">
    <property type="entry name" value="Glutathione_Transferase_(cytos"/>
    <property type="match status" value="1"/>
</dbReference>
<dbReference type="InterPro" id="IPR036282">
    <property type="entry name" value="Glutathione-S-Trfase_C_sf"/>
</dbReference>
<evidence type="ECO:0000259" key="4">
    <source>
        <dbReference type="PROSITE" id="PS50404"/>
    </source>
</evidence>
<dbReference type="Pfam" id="PF00043">
    <property type="entry name" value="GST_C"/>
    <property type="match status" value="1"/>
</dbReference>
<name>A0A5D3CY06_CUCMM</name>
<organism evidence="6 7">
    <name type="scientific">Cucumis melo var. makuwa</name>
    <name type="common">Oriental melon</name>
    <dbReference type="NCBI Taxonomy" id="1194695"/>
    <lineage>
        <taxon>Eukaryota</taxon>
        <taxon>Viridiplantae</taxon>
        <taxon>Streptophyta</taxon>
        <taxon>Embryophyta</taxon>
        <taxon>Tracheophyta</taxon>
        <taxon>Spermatophyta</taxon>
        <taxon>Magnoliopsida</taxon>
        <taxon>eudicotyledons</taxon>
        <taxon>Gunneridae</taxon>
        <taxon>Pentapetalae</taxon>
        <taxon>rosids</taxon>
        <taxon>fabids</taxon>
        <taxon>Cucurbitales</taxon>
        <taxon>Cucurbitaceae</taxon>
        <taxon>Benincaseae</taxon>
        <taxon>Cucumis</taxon>
    </lineage>
</organism>
<dbReference type="GO" id="GO:0005737">
    <property type="term" value="C:cytoplasm"/>
    <property type="evidence" value="ECO:0007669"/>
    <property type="project" value="TreeGrafter"/>
</dbReference>
<dbReference type="InterPro" id="IPR028919">
    <property type="entry name" value="Viral_movement"/>
</dbReference>
<dbReference type="Gene3D" id="1.20.1050.10">
    <property type="match status" value="1"/>
</dbReference>
<dbReference type="CDD" id="cd03185">
    <property type="entry name" value="GST_C_Tau"/>
    <property type="match status" value="1"/>
</dbReference>
<dbReference type="FunFam" id="3.40.30.10:FF:000014">
    <property type="entry name" value="Tau class glutathione S-transferase"/>
    <property type="match status" value="1"/>
</dbReference>
<evidence type="ECO:0000313" key="6">
    <source>
        <dbReference type="EMBL" id="TYK16375.1"/>
    </source>
</evidence>
<dbReference type="AlphaFoldDB" id="A0A5D3CY06"/>
<dbReference type="GO" id="GO:0006749">
    <property type="term" value="P:glutathione metabolic process"/>
    <property type="evidence" value="ECO:0007669"/>
    <property type="project" value="InterPro"/>
</dbReference>
<dbReference type="PROSITE" id="PS50405">
    <property type="entry name" value="GST_CTER"/>
    <property type="match status" value="1"/>
</dbReference>
<evidence type="ECO:0000256" key="1">
    <source>
        <dbReference type="ARBA" id="ARBA00012452"/>
    </source>
</evidence>
<dbReference type="SUPFAM" id="SSF52833">
    <property type="entry name" value="Thioredoxin-like"/>
    <property type="match status" value="1"/>
</dbReference>
<evidence type="ECO:0000313" key="7">
    <source>
        <dbReference type="Proteomes" id="UP000321947"/>
    </source>
</evidence>
<dbReference type="PANTHER" id="PTHR11260:SF773">
    <property type="entry name" value="GLUTATHIONE S-TRANSFERASE U26"/>
    <property type="match status" value="1"/>
</dbReference>
<accession>A0A5D3CY06</accession>
<dbReference type="CDD" id="cd03058">
    <property type="entry name" value="GST_N_Tau"/>
    <property type="match status" value="1"/>
</dbReference>
<protein>
    <recommendedName>
        <fullName evidence="1">glutathione transferase</fullName>
        <ecNumber evidence="1">2.5.1.18</ecNumber>
    </recommendedName>
</protein>
<dbReference type="InterPro" id="IPR036249">
    <property type="entry name" value="Thioredoxin-like_sf"/>
</dbReference>
<dbReference type="SUPFAM" id="SSF47616">
    <property type="entry name" value="GST C-terminal domain-like"/>
    <property type="match status" value="1"/>
</dbReference>
<dbReference type="SFLD" id="SFLDG01152">
    <property type="entry name" value="Main.3:_Omega-_and_Tau-like"/>
    <property type="match status" value="1"/>
</dbReference>
<reference evidence="6 7" key="1">
    <citation type="submission" date="2019-08" db="EMBL/GenBank/DDBJ databases">
        <title>Draft genome sequences of two oriental melons (Cucumis melo L. var makuwa).</title>
        <authorList>
            <person name="Kwon S.-Y."/>
        </authorList>
    </citation>
    <scope>NUCLEOTIDE SEQUENCE [LARGE SCALE GENOMIC DNA]</scope>
    <source>
        <strain evidence="7">cv. Chang Bougi</strain>
        <tissue evidence="6">Leaf</tissue>
    </source>
</reference>
<dbReference type="Pfam" id="PF01107">
    <property type="entry name" value="MP"/>
    <property type="match status" value="1"/>
</dbReference>
<feature type="domain" description="GST C-terminal" evidence="5">
    <location>
        <begin position="88"/>
        <end position="213"/>
    </location>
</feature>
<dbReference type="Proteomes" id="UP000321947">
    <property type="component" value="Unassembled WGS sequence"/>
</dbReference>
<comment type="caution">
    <text evidence="6">The sequence shown here is derived from an EMBL/GenBank/DDBJ whole genome shotgun (WGS) entry which is preliminary data.</text>
</comment>
<dbReference type="EC" id="2.5.1.18" evidence="1"/>
<dbReference type="Pfam" id="PF02798">
    <property type="entry name" value="GST_N"/>
    <property type="match status" value="1"/>
</dbReference>
<dbReference type="InterPro" id="IPR045073">
    <property type="entry name" value="Omega/Tau-like"/>
</dbReference>
<keyword evidence="2 6" id="KW-0808">Transferase</keyword>
<dbReference type="FunFam" id="1.20.1050.10:FF:000018">
    <property type="entry name" value="Glutathione S-transferase U20"/>
    <property type="match status" value="1"/>
</dbReference>
<dbReference type="SFLD" id="SFLDG00358">
    <property type="entry name" value="Main_(cytGST)"/>
    <property type="match status" value="1"/>
</dbReference>
<proteinExistence type="predicted"/>
<comment type="catalytic activity">
    <reaction evidence="3">
        <text>RX + glutathione = an S-substituted glutathione + a halide anion + H(+)</text>
        <dbReference type="Rhea" id="RHEA:16437"/>
        <dbReference type="ChEBI" id="CHEBI:15378"/>
        <dbReference type="ChEBI" id="CHEBI:16042"/>
        <dbReference type="ChEBI" id="CHEBI:17792"/>
        <dbReference type="ChEBI" id="CHEBI:57925"/>
        <dbReference type="ChEBI" id="CHEBI:90779"/>
        <dbReference type="EC" id="2.5.1.18"/>
    </reaction>
</comment>
<evidence type="ECO:0000259" key="5">
    <source>
        <dbReference type="PROSITE" id="PS50405"/>
    </source>
</evidence>
<dbReference type="PROSITE" id="PS50404">
    <property type="entry name" value="GST_NTER"/>
    <property type="match status" value="1"/>
</dbReference>
<evidence type="ECO:0000256" key="3">
    <source>
        <dbReference type="ARBA" id="ARBA00047960"/>
    </source>
</evidence>
<dbReference type="InterPro" id="IPR010987">
    <property type="entry name" value="Glutathione-S-Trfase_C-like"/>
</dbReference>
<dbReference type="InterPro" id="IPR040079">
    <property type="entry name" value="Glutathione_S-Trfase"/>
</dbReference>
<sequence length="450" mass="51447">MGEEVKLLDFWPSMFGMRVKIALAEKGVAYEYVEQDLRNKSPLLLQMNPIHKQIPVLIHNGKPICESSIIVEYIDEFWKDKAPLLPSDPYERAQARFWVDFIDKKIYESAKKIYTKKGEEQEGGKKEVIEILKQLEQVLGEKAYFGGECFGYLDIGLIGFSSWFYAYETIGNFSIEAECPKLISWVKRCLEKESVSNSLPDPKKVDPSQVYKINTFNFSQQDVIVITEENVAMKDEFTAINLLPEETLFKVKNKFKYLHIGYVQVALKPLFKEGLDVPVYLALRDKRHLRFTPSLLGIVQSNLEQRPVYFNCKLGLTVSLQDRSIMDTLSLDVHSQELELKDGSLPFASSMTIPRTLKWAELMKGPIWNLQQETAPVRRTSTEASITEFPDGNVEVQFNSEATYSRISEIMSSRPSTSSVARTVSSYPDSHRRSESIRALMDLSSPRCSL</sequence>
<dbReference type="PANTHER" id="PTHR11260">
    <property type="entry name" value="GLUTATHIONE S-TRANSFERASE, GST, SUPERFAMILY, GST DOMAIN CONTAINING"/>
    <property type="match status" value="1"/>
</dbReference>
<dbReference type="InterPro" id="IPR004045">
    <property type="entry name" value="Glutathione_S-Trfase_N"/>
</dbReference>
<feature type="domain" description="GST N-terminal" evidence="4">
    <location>
        <begin position="3"/>
        <end position="82"/>
    </location>
</feature>